<feature type="signal peptide" evidence="1">
    <location>
        <begin position="1"/>
        <end position="20"/>
    </location>
</feature>
<reference evidence="3" key="1">
    <citation type="submission" date="2018-02" db="EMBL/GenBank/DDBJ databases">
        <title>Genome sequencing of Solimonas sp. HR-BB.</title>
        <authorList>
            <person name="Lee Y."/>
            <person name="Jeon C.O."/>
        </authorList>
    </citation>
    <scope>NUCLEOTIDE SEQUENCE [LARGE SCALE GENOMIC DNA]</scope>
    <source>
        <strain evidence="3">HR-U</strain>
    </source>
</reference>
<dbReference type="Pfam" id="PF00756">
    <property type="entry name" value="Esterase"/>
    <property type="match status" value="1"/>
</dbReference>
<dbReference type="Proteomes" id="UP000239590">
    <property type="component" value="Unassembled WGS sequence"/>
</dbReference>
<gene>
    <name evidence="2" type="ORF">C5O19_21810</name>
</gene>
<dbReference type="GO" id="GO:0016747">
    <property type="term" value="F:acyltransferase activity, transferring groups other than amino-acyl groups"/>
    <property type="evidence" value="ECO:0007669"/>
    <property type="project" value="TreeGrafter"/>
</dbReference>
<accession>A0A2S7IGC0</accession>
<sequence>MFKNFFFLILFTLTAFSVRAAHVDTLEIVSTRMNRTLRAAVVLPDRYKKSKQAFPVLYLLHGGSGSFRDWLTKTPDRTLLHRLSNQYNLIIVTPDGDPTSYYFDSPLRKESQFETFITQELIEKIDRSYRTVRSGKGRVIAGLSMGGHGALYLSCRHPELYAAAGSMSGVMDINTAQWKVDSSFARSRASNFARLLGPPQPGPIPYPGYTLVTLADRLKTNQLPLILDIGVDDFLIETNRELHRRLMENQTPHDYTERPGAHTWTYWENALPYQVLFFSKILMANRVAVP</sequence>
<dbReference type="EMBL" id="PTRA01000006">
    <property type="protein sequence ID" value="PQA54389.1"/>
    <property type="molecule type" value="Genomic_DNA"/>
</dbReference>
<comment type="caution">
    <text evidence="2">The sequence shown here is derived from an EMBL/GenBank/DDBJ whole genome shotgun (WGS) entry which is preliminary data.</text>
</comment>
<dbReference type="PANTHER" id="PTHR48098:SF1">
    <property type="entry name" value="DIACYLGLYCEROL ACYLTRANSFERASE_MYCOLYLTRANSFERASE AG85A"/>
    <property type="match status" value="1"/>
</dbReference>
<dbReference type="Gene3D" id="3.40.50.1820">
    <property type="entry name" value="alpha/beta hydrolase"/>
    <property type="match status" value="1"/>
</dbReference>
<evidence type="ECO:0000313" key="2">
    <source>
        <dbReference type="EMBL" id="PQA54389.1"/>
    </source>
</evidence>
<dbReference type="SUPFAM" id="SSF53474">
    <property type="entry name" value="alpha/beta-Hydrolases"/>
    <property type="match status" value="1"/>
</dbReference>
<proteinExistence type="predicted"/>
<dbReference type="InterPro" id="IPR029058">
    <property type="entry name" value="AB_hydrolase_fold"/>
</dbReference>
<organism evidence="2 3">
    <name type="scientific">Siphonobacter curvatus</name>
    <dbReference type="NCBI Taxonomy" id="2094562"/>
    <lineage>
        <taxon>Bacteria</taxon>
        <taxon>Pseudomonadati</taxon>
        <taxon>Bacteroidota</taxon>
        <taxon>Cytophagia</taxon>
        <taxon>Cytophagales</taxon>
        <taxon>Cytophagaceae</taxon>
        <taxon>Siphonobacter</taxon>
    </lineage>
</organism>
<feature type="chain" id="PRO_5015536044" evidence="1">
    <location>
        <begin position="21"/>
        <end position="290"/>
    </location>
</feature>
<dbReference type="OrthoDB" id="9803578at2"/>
<keyword evidence="3" id="KW-1185">Reference proteome</keyword>
<evidence type="ECO:0000256" key="1">
    <source>
        <dbReference type="SAM" id="SignalP"/>
    </source>
</evidence>
<evidence type="ECO:0000313" key="3">
    <source>
        <dbReference type="Proteomes" id="UP000239590"/>
    </source>
</evidence>
<dbReference type="InterPro" id="IPR000801">
    <property type="entry name" value="Esterase-like"/>
</dbReference>
<dbReference type="InterPro" id="IPR050583">
    <property type="entry name" value="Mycobacterial_A85_antigen"/>
</dbReference>
<protein>
    <submittedName>
        <fullName evidence="2">Esterase</fullName>
    </submittedName>
</protein>
<dbReference type="RefSeq" id="WP_104715513.1">
    <property type="nucleotide sequence ID" value="NZ_PTRA01000006.1"/>
</dbReference>
<dbReference type="AlphaFoldDB" id="A0A2S7IGC0"/>
<dbReference type="PANTHER" id="PTHR48098">
    <property type="entry name" value="ENTEROCHELIN ESTERASE-RELATED"/>
    <property type="match status" value="1"/>
</dbReference>
<name>A0A2S7IGC0_9BACT</name>
<keyword evidence="1" id="KW-0732">Signal</keyword>